<keyword evidence="7" id="KW-1185">Reference proteome</keyword>
<dbReference type="PANTHER" id="PTHR21625:SF0">
    <property type="entry name" value="DYNEIN REGULATORY COMPLEX SUBUNIT 2"/>
    <property type="match status" value="1"/>
</dbReference>
<gene>
    <name evidence="6" type="primary">jg11265</name>
    <name evidence="6" type="ORF">PAEG_LOCUS14698</name>
</gene>
<evidence type="ECO:0000313" key="7">
    <source>
        <dbReference type="Proteomes" id="UP000838756"/>
    </source>
</evidence>
<dbReference type="Proteomes" id="UP000838756">
    <property type="component" value="Unassembled WGS sequence"/>
</dbReference>
<evidence type="ECO:0000256" key="2">
    <source>
        <dbReference type="ARBA" id="ARBA00022846"/>
    </source>
</evidence>
<dbReference type="EMBL" id="CAKXAJ010025267">
    <property type="protein sequence ID" value="CAH2237410.1"/>
    <property type="molecule type" value="Genomic_DNA"/>
</dbReference>
<feature type="coiled-coil region" evidence="5">
    <location>
        <begin position="119"/>
        <end position="152"/>
    </location>
</feature>
<dbReference type="GO" id="GO:0060285">
    <property type="term" value="P:cilium-dependent cell motility"/>
    <property type="evidence" value="ECO:0007669"/>
    <property type="project" value="TreeGrafter"/>
</dbReference>
<dbReference type="PANTHER" id="PTHR21625">
    <property type="entry name" value="NYD-SP28 PROTEIN"/>
    <property type="match status" value="1"/>
</dbReference>
<keyword evidence="3" id="KW-0969">Cilium</keyword>
<comment type="caution">
    <text evidence="6">The sequence shown here is derived from an EMBL/GenBank/DDBJ whole genome shotgun (WGS) entry which is preliminary data.</text>
</comment>
<keyword evidence="5" id="KW-0175">Coiled coil</keyword>
<accession>A0A8S4RJD6</accession>
<dbReference type="GO" id="GO:0003352">
    <property type="term" value="P:regulation of cilium movement"/>
    <property type="evidence" value="ECO:0007669"/>
    <property type="project" value="TreeGrafter"/>
</dbReference>
<evidence type="ECO:0000256" key="3">
    <source>
        <dbReference type="ARBA" id="ARBA00023069"/>
    </source>
</evidence>
<sequence length="300" mass="35526">MHSLCKPKQLEIDLYWTKLRDIYNMYLEKHNPIMGHYNSLREKDEFYQSDIAKNDIQIQHATEILLTLQSEWIKTTNTMNNKLMRMSNHKEELAKKYWQMKRETKTARGKEEQMLSVLVDASQDAIKRLQNVNEKLEKIKQMSEICSKYEKDQDKLFLEDHDSYGTNDDFDTLDSAMIDECKGYKKMDKFLLKVNRVKVQTMCLKTERNKLAKENIQLKQYIKRYLTELALKGGKERPLSMKLQSEMQKIDLNGKLLNRPVTCIEGALSNVVLHEKRMKLQEKKTKELGSIRAYPRVFCL</sequence>
<comment type="subcellular location">
    <subcellularLocation>
        <location evidence="1">Cytoplasm</location>
        <location evidence="1">Cytoskeleton</location>
        <location evidence="1">Flagellum axoneme</location>
    </subcellularLocation>
</comment>
<organism evidence="6 7">
    <name type="scientific">Pararge aegeria aegeria</name>
    <dbReference type="NCBI Taxonomy" id="348720"/>
    <lineage>
        <taxon>Eukaryota</taxon>
        <taxon>Metazoa</taxon>
        <taxon>Ecdysozoa</taxon>
        <taxon>Arthropoda</taxon>
        <taxon>Hexapoda</taxon>
        <taxon>Insecta</taxon>
        <taxon>Pterygota</taxon>
        <taxon>Neoptera</taxon>
        <taxon>Endopterygota</taxon>
        <taxon>Lepidoptera</taxon>
        <taxon>Glossata</taxon>
        <taxon>Ditrysia</taxon>
        <taxon>Papilionoidea</taxon>
        <taxon>Nymphalidae</taxon>
        <taxon>Satyrinae</taxon>
        <taxon>Satyrini</taxon>
        <taxon>Parargina</taxon>
        <taxon>Pararge</taxon>
    </lineage>
</organism>
<dbReference type="OrthoDB" id="7760980at2759"/>
<protein>
    <submittedName>
        <fullName evidence="6">Jg11265 protein</fullName>
    </submittedName>
</protein>
<keyword evidence="2" id="KW-0282">Flagellum</keyword>
<proteinExistence type="predicted"/>
<evidence type="ECO:0000256" key="5">
    <source>
        <dbReference type="SAM" id="Coils"/>
    </source>
</evidence>
<evidence type="ECO:0000256" key="1">
    <source>
        <dbReference type="ARBA" id="ARBA00004611"/>
    </source>
</evidence>
<evidence type="ECO:0000256" key="4">
    <source>
        <dbReference type="ARBA" id="ARBA00023273"/>
    </source>
</evidence>
<reference evidence="6" key="1">
    <citation type="submission" date="2022-03" db="EMBL/GenBank/DDBJ databases">
        <authorList>
            <person name="Lindestad O."/>
        </authorList>
    </citation>
    <scope>NUCLEOTIDE SEQUENCE</scope>
</reference>
<evidence type="ECO:0000313" key="6">
    <source>
        <dbReference type="EMBL" id="CAH2237410.1"/>
    </source>
</evidence>
<keyword evidence="4" id="KW-0966">Cell projection</keyword>
<name>A0A8S4RJD6_9NEOP</name>
<dbReference type="AlphaFoldDB" id="A0A8S4RJD6"/>
<dbReference type="InterPro" id="IPR039750">
    <property type="entry name" value="DRC1/DRC2"/>
</dbReference>
<dbReference type="GO" id="GO:0070286">
    <property type="term" value="P:axonemal dynein complex assembly"/>
    <property type="evidence" value="ECO:0007669"/>
    <property type="project" value="InterPro"/>
</dbReference>
<dbReference type="GO" id="GO:0005858">
    <property type="term" value="C:axonemal dynein complex"/>
    <property type="evidence" value="ECO:0007669"/>
    <property type="project" value="InterPro"/>
</dbReference>